<evidence type="ECO:0000313" key="5">
    <source>
        <dbReference type="EMBL" id="CAH1002069.1"/>
    </source>
</evidence>
<dbReference type="PANTHER" id="PTHR16026">
    <property type="entry name" value="CARTILAGE ACIDIC PROTEIN 1"/>
    <property type="match status" value="1"/>
</dbReference>
<evidence type="ECO:0000256" key="2">
    <source>
        <dbReference type="ARBA" id="ARBA00022737"/>
    </source>
</evidence>
<keyword evidence="6" id="KW-1185">Reference proteome</keyword>
<dbReference type="Pfam" id="PF13517">
    <property type="entry name" value="FG-GAP_3"/>
    <property type="match status" value="5"/>
</dbReference>
<dbReference type="InterPro" id="IPR028994">
    <property type="entry name" value="Integrin_alpha_N"/>
</dbReference>
<comment type="caution">
    <text evidence="5">The sequence shown here is derived from an EMBL/GenBank/DDBJ whole genome shotgun (WGS) entry which is preliminary data.</text>
</comment>
<dbReference type="Pfam" id="PF07593">
    <property type="entry name" value="UnbV_ASPIC"/>
    <property type="match status" value="1"/>
</dbReference>
<keyword evidence="3" id="KW-0325">Glycoprotein</keyword>
<dbReference type="SUPFAM" id="SSF69318">
    <property type="entry name" value="Integrin alpha N-terminal domain"/>
    <property type="match status" value="3"/>
</dbReference>
<accession>A0ABN8FCQ3</accession>
<dbReference type="PANTHER" id="PTHR16026:SF0">
    <property type="entry name" value="CARTILAGE ACIDIC PROTEIN 1"/>
    <property type="match status" value="1"/>
</dbReference>
<evidence type="ECO:0000256" key="1">
    <source>
        <dbReference type="ARBA" id="ARBA00022729"/>
    </source>
</evidence>
<protein>
    <recommendedName>
        <fullName evidence="4">ASPIC/UnbV domain-containing protein</fullName>
    </recommendedName>
</protein>
<reference evidence="5" key="1">
    <citation type="submission" date="2021-12" db="EMBL/GenBank/DDBJ databases">
        <authorList>
            <person name="Rodrigo-Torres L."/>
            <person name="Arahal R. D."/>
            <person name="Lucena T."/>
        </authorList>
    </citation>
    <scope>NUCLEOTIDE SEQUENCE</scope>
    <source>
        <strain evidence="5">CECT 8419</strain>
    </source>
</reference>
<dbReference type="InterPro" id="IPR027039">
    <property type="entry name" value="Crtac1"/>
</dbReference>
<dbReference type="EMBL" id="CAKLPZ010000004">
    <property type="protein sequence ID" value="CAH1002069.1"/>
    <property type="molecule type" value="Genomic_DNA"/>
</dbReference>
<dbReference type="RefSeq" id="WP_238751927.1">
    <property type="nucleotide sequence ID" value="NZ_CAKLPZ010000004.1"/>
</dbReference>
<dbReference type="Proteomes" id="UP000837803">
    <property type="component" value="Unassembled WGS sequence"/>
</dbReference>
<dbReference type="InterPro" id="IPR013519">
    <property type="entry name" value="Int_alpha_beta-p"/>
</dbReference>
<proteinExistence type="predicted"/>
<dbReference type="Gene3D" id="2.130.10.130">
    <property type="entry name" value="Integrin alpha, N-terminal"/>
    <property type="match status" value="3"/>
</dbReference>
<dbReference type="InterPro" id="IPR011519">
    <property type="entry name" value="UnbV_ASPIC"/>
</dbReference>
<evidence type="ECO:0000256" key="3">
    <source>
        <dbReference type="ARBA" id="ARBA00023180"/>
    </source>
</evidence>
<keyword evidence="1" id="KW-0732">Signal</keyword>
<evidence type="ECO:0000313" key="6">
    <source>
        <dbReference type="Proteomes" id="UP000837803"/>
    </source>
</evidence>
<evidence type="ECO:0000259" key="4">
    <source>
        <dbReference type="Pfam" id="PF07593"/>
    </source>
</evidence>
<keyword evidence="2" id="KW-0677">Repeat</keyword>
<feature type="domain" description="ASPIC/UnbV" evidence="4">
    <location>
        <begin position="533"/>
        <end position="600"/>
    </location>
</feature>
<organism evidence="5 6">
    <name type="scientific">Neolewinella maritima</name>
    <dbReference type="NCBI Taxonomy" id="1383882"/>
    <lineage>
        <taxon>Bacteria</taxon>
        <taxon>Pseudomonadati</taxon>
        <taxon>Bacteroidota</taxon>
        <taxon>Saprospiria</taxon>
        <taxon>Saprospirales</taxon>
        <taxon>Lewinellaceae</taxon>
        <taxon>Neolewinella</taxon>
    </lineage>
</organism>
<gene>
    <name evidence="5" type="ORF">LEM8419_02986</name>
</gene>
<dbReference type="InterPro" id="IPR013517">
    <property type="entry name" value="FG-GAP"/>
</dbReference>
<name>A0ABN8FCQ3_9BACT</name>
<sequence length="1104" mass="120842">MQTLISFWAGTLVLVLLTGCGGSTIENNAPPWDGQTRFEALAPQVSGVAFANTLDFDEDFNIYTYRNFYNGGGVALGDINNDGLTDIYLSGNRVANRLFLNRGDMRFEDVTDQAGVAGAAAWSTGVTMADVNADGWLDIYVCNSGDIAGDNRRNELYINQQDGTFTEAAADYGLANEGLSTHGVFFDYDRDGDLDFYLLNNSYQAIGSFNLEKNERPKRDSVGGDRLYENRGGTYHDVSEQAGIYGSIIGFGLGVTVGDVDRDGWPDIFVSNDFFERDYLYMNNRDGTFRETLTEAMQSISAASMGADLADIDNDGYSELFVTEMLPSSNQRLKEATTFENWNRYQLNLKNDYYHQFTRNVLQRNNGDGTFTEIGRLSGVEATDWSWGALIFDMDNDGYKDLYVANGIYQDLTNRDFLDYIADDEFKRRVTASGSVDYQVLVDAIPSNPVPNIAFQNQGPADNFRFNRVGKEWGLNLSGFTNGSAYGDLDNDGDLDLVINNTSAAALVYRNHTDDDNHWLQLEFRGQGGNTLGVGTKATVIAGDQKFYLEYMPMRGFESSMQYRLHFGLGQIDAIDRIELEWPDGRSSAIISPAVDQLITVAEDQTIAVETGQGDLDAPTAALQQLDAPQLGIDFVHQENRYSDFDRDPLIYHMLSADGPALCAADFTGDGQQDFYIGGARNQGGMLYVASGSGYRQQAEELFAADRTSEDVACACFDADGDGDQDLYVVSGSSEYGAASTALFDRLYLNQGRGRWTKSEQILPTRKQPVAGSTVAPHDVDGDGDVDLFVGARLRPGLYGAPADSYLLINDGRGNFSERTLPELGMVTAARWADVDGNGQKELVVVGEYMPPQAYAIEAERITPVPFPDDIAALTGWYTALEVADLNGDGLDDLILGNHGLNSRFRASADDPVVLYVNDFDGNGSAEQVTATFEDGQEYPMPLLHDLVKQMPGLRKRYLKYSDFGSQTMQDVFGAEALDRGLRYAATEFRSLALLQIAGGGWDVHYLPAAAQETPVHAILADDVDGDGDTDLLLGGNFYYAKPEIGRYDAGRGLLLLNDGAANFTSQAAAASGINIPGEVRAITQLGPHRYLFARNNASPVVLE</sequence>
<dbReference type="SMART" id="SM00191">
    <property type="entry name" value="Int_alpha"/>
    <property type="match status" value="3"/>
</dbReference>